<dbReference type="InterPro" id="IPR000391">
    <property type="entry name" value="Rng_hydr_dOase-bsu"/>
</dbReference>
<dbReference type="NCBIfam" id="NF007479">
    <property type="entry name" value="PRK10069.1"/>
    <property type="match status" value="1"/>
</dbReference>
<dbReference type="CDD" id="cd00667">
    <property type="entry name" value="ring_hydroxylating_dioxygenases_beta"/>
    <property type="match status" value="1"/>
</dbReference>
<dbReference type="RefSeq" id="WP_209769326.1">
    <property type="nucleotide sequence ID" value="NZ_JAGINP010000019.1"/>
</dbReference>
<organism evidence="3 4">
    <name type="scientific">Azospirillum rugosum</name>
    <dbReference type="NCBI Taxonomy" id="416170"/>
    <lineage>
        <taxon>Bacteria</taxon>
        <taxon>Pseudomonadati</taxon>
        <taxon>Pseudomonadota</taxon>
        <taxon>Alphaproteobacteria</taxon>
        <taxon>Rhodospirillales</taxon>
        <taxon>Azospirillaceae</taxon>
        <taxon>Azospirillum</taxon>
    </lineage>
</organism>
<dbReference type="Pfam" id="PF00866">
    <property type="entry name" value="Ring_hydroxyl_B"/>
    <property type="match status" value="1"/>
</dbReference>
<comment type="caution">
    <text evidence="3">The sequence shown here is derived from an EMBL/GenBank/DDBJ whole genome shotgun (WGS) entry which is preliminary data.</text>
</comment>
<dbReference type="Gene3D" id="3.10.450.50">
    <property type="match status" value="1"/>
</dbReference>
<dbReference type="GO" id="GO:0051213">
    <property type="term" value="F:dioxygenase activity"/>
    <property type="evidence" value="ECO:0007669"/>
    <property type="project" value="UniProtKB-KW"/>
</dbReference>
<keyword evidence="2" id="KW-0560">Oxidoreductase</keyword>
<gene>
    <name evidence="3" type="ORF">J2851_004772</name>
</gene>
<dbReference type="Proteomes" id="UP000781958">
    <property type="component" value="Unassembled WGS sequence"/>
</dbReference>
<proteinExistence type="inferred from homology"/>
<protein>
    <submittedName>
        <fullName evidence="3">3-phenylpropionate/cinnamic acid dioxygenase small subunit</fullName>
    </submittedName>
</protein>
<keyword evidence="4" id="KW-1185">Reference proteome</keyword>
<evidence type="ECO:0000313" key="3">
    <source>
        <dbReference type="EMBL" id="MBP2294969.1"/>
    </source>
</evidence>
<dbReference type="SUPFAM" id="SSF54427">
    <property type="entry name" value="NTF2-like"/>
    <property type="match status" value="1"/>
</dbReference>
<dbReference type="InterPro" id="IPR032710">
    <property type="entry name" value="NTF2-like_dom_sf"/>
</dbReference>
<comment type="similarity">
    <text evidence="1">Belongs to the bacterial ring-hydroxylating dioxygenase beta subunit family.</text>
</comment>
<accession>A0ABS4SQZ1</accession>
<evidence type="ECO:0000256" key="2">
    <source>
        <dbReference type="ARBA" id="ARBA00023002"/>
    </source>
</evidence>
<dbReference type="EMBL" id="JAGINP010000019">
    <property type="protein sequence ID" value="MBP2294969.1"/>
    <property type="molecule type" value="Genomic_DNA"/>
</dbReference>
<reference evidence="3 4" key="1">
    <citation type="submission" date="2021-03" db="EMBL/GenBank/DDBJ databases">
        <title>Genomic Encyclopedia of Type Strains, Phase III (KMG-III): the genomes of soil and plant-associated and newly described type strains.</title>
        <authorList>
            <person name="Whitman W."/>
        </authorList>
    </citation>
    <scope>NUCLEOTIDE SEQUENCE [LARGE SCALE GENOMIC DNA]</scope>
    <source>
        <strain evidence="3 4">IMMIB AFH-6</strain>
    </source>
</reference>
<sequence length="180" mass="21240">MDDTALKALLLHREVEDFLLMEADLLDDRRFADWLALCTDDIRYWMPMARNVQFNKTAQEYTREQMDTCWIDEGKETLTQRVKQLATGIHWAEEPQSRVSHLITNIRITEVTPDAAGNPAEVQVRSRFLVYRNRLHDEVDIYVGKRRDTLRKLDGAWKIARREIFLDQNVLLAKNITTFF</sequence>
<keyword evidence="3" id="KW-0223">Dioxygenase</keyword>
<evidence type="ECO:0000313" key="4">
    <source>
        <dbReference type="Proteomes" id="UP000781958"/>
    </source>
</evidence>
<evidence type="ECO:0000256" key="1">
    <source>
        <dbReference type="ARBA" id="ARBA00009570"/>
    </source>
</evidence>
<dbReference type="PANTHER" id="PTHR41534">
    <property type="entry name" value="BLR3401 PROTEIN"/>
    <property type="match status" value="1"/>
</dbReference>
<dbReference type="PANTHER" id="PTHR41534:SF2">
    <property type="entry name" value="3-PHENYLPROPIONATE_CINNAMIC ACID DIOXYGENASE SUBUNIT BETA"/>
    <property type="match status" value="1"/>
</dbReference>
<name>A0ABS4SQZ1_9PROT</name>